<proteinExistence type="inferred from homology"/>
<dbReference type="Proteomes" id="UP000288805">
    <property type="component" value="Unassembled WGS sequence"/>
</dbReference>
<gene>
    <name evidence="2" type="primary">SAUR23_5</name>
    <name evidence="3" type="synonym">SAUR23_8</name>
    <name evidence="3" type="ORF">CK203_022472</name>
    <name evidence="2" type="ORF">CK203_079028</name>
</gene>
<reference evidence="2 4" key="1">
    <citation type="journal article" date="2018" name="PLoS Genet.">
        <title>Population sequencing reveals clonal diversity and ancestral inbreeding in the grapevine cultivar Chardonnay.</title>
        <authorList>
            <person name="Roach M.J."/>
            <person name="Johnson D.L."/>
            <person name="Bohlmann J."/>
            <person name="van Vuuren H.J."/>
            <person name="Jones S.J."/>
            <person name="Pretorius I.S."/>
            <person name="Schmidt S.A."/>
            <person name="Borneman A.R."/>
        </authorList>
    </citation>
    <scope>NUCLEOTIDE SEQUENCE [LARGE SCALE GENOMIC DNA]</scope>
    <source>
        <strain evidence="4">cv. Chardonnay</strain>
        <strain evidence="2">I10V1</strain>
        <tissue evidence="2">Leaf</tissue>
    </source>
</reference>
<name>A0A438BYJ1_VITVI</name>
<dbReference type="Gramene" id="Vitis04g01313.t01">
    <property type="protein sequence ID" value="Vitis04g01313.t01.CDS"/>
    <property type="gene ID" value="Vitis04g01313"/>
</dbReference>
<dbReference type="OrthoDB" id="1864078at2759"/>
<protein>
    <submittedName>
        <fullName evidence="2">Auxin-responsive protein SAUR23</fullName>
    </submittedName>
</protein>
<accession>A0A438BYJ1</accession>
<evidence type="ECO:0000313" key="3">
    <source>
        <dbReference type="EMBL" id="RVX07418.1"/>
    </source>
</evidence>
<organism evidence="2 4">
    <name type="scientific">Vitis vinifera</name>
    <name type="common">Grape</name>
    <dbReference type="NCBI Taxonomy" id="29760"/>
    <lineage>
        <taxon>Eukaryota</taxon>
        <taxon>Viridiplantae</taxon>
        <taxon>Streptophyta</taxon>
        <taxon>Embryophyta</taxon>
        <taxon>Tracheophyta</taxon>
        <taxon>Spermatophyta</taxon>
        <taxon>Magnoliopsida</taxon>
        <taxon>eudicotyledons</taxon>
        <taxon>Gunneridae</taxon>
        <taxon>Pentapetalae</taxon>
        <taxon>rosids</taxon>
        <taxon>Vitales</taxon>
        <taxon>Vitaceae</taxon>
        <taxon>Viteae</taxon>
        <taxon>Vitis</taxon>
    </lineage>
</organism>
<dbReference type="EMBL" id="QGNW01002591">
    <property type="protein sequence ID" value="RVW16082.1"/>
    <property type="molecule type" value="Genomic_DNA"/>
</dbReference>
<dbReference type="GO" id="GO:0009733">
    <property type="term" value="P:response to auxin"/>
    <property type="evidence" value="ECO:0007669"/>
    <property type="project" value="InterPro"/>
</dbReference>
<evidence type="ECO:0000313" key="2">
    <source>
        <dbReference type="EMBL" id="RVW16082.1"/>
    </source>
</evidence>
<dbReference type="AlphaFoldDB" id="A0A438BYJ1"/>
<comment type="caution">
    <text evidence="2">The sequence shown here is derived from an EMBL/GenBank/DDBJ whole genome shotgun (WGS) entry which is preliminary data.</text>
</comment>
<evidence type="ECO:0000313" key="4">
    <source>
        <dbReference type="Proteomes" id="UP000288805"/>
    </source>
</evidence>
<sequence>MGILLSSMALHPKQVLKLQSLTRSSPIQSAKTGMFQRGSLQFKLVTSRKGNDPFSVSYLNHSLFQEFLSCVKEEFGFNCPMDGLIIPCKEDAFNDLTSQLHAF</sequence>
<dbReference type="Pfam" id="PF02519">
    <property type="entry name" value="Auxin_inducible"/>
    <property type="match status" value="1"/>
</dbReference>
<dbReference type="EMBL" id="QGNW01000046">
    <property type="protein sequence ID" value="RVX07418.1"/>
    <property type="molecule type" value="Genomic_DNA"/>
</dbReference>
<evidence type="ECO:0000256" key="1">
    <source>
        <dbReference type="ARBA" id="ARBA00006974"/>
    </source>
</evidence>
<dbReference type="InterPro" id="IPR003676">
    <property type="entry name" value="SAUR_fam"/>
</dbReference>
<dbReference type="PANTHER" id="PTHR31929">
    <property type="entry name" value="SAUR-LIKE AUXIN-RESPONSIVE PROTEIN FAMILY-RELATED"/>
    <property type="match status" value="1"/>
</dbReference>
<comment type="similarity">
    <text evidence="1">Belongs to the ARG7 family.</text>
</comment>